<keyword evidence="11" id="KW-0677">Repeat</keyword>
<dbReference type="SMART" id="SM00220">
    <property type="entry name" value="S_TKc"/>
    <property type="match status" value="1"/>
</dbReference>
<dbReference type="GO" id="GO:0005509">
    <property type="term" value="F:calcium ion binding"/>
    <property type="evidence" value="ECO:0007669"/>
    <property type="project" value="InterPro"/>
</dbReference>
<feature type="domain" description="EF-hand" evidence="28">
    <location>
        <begin position="353"/>
        <end position="388"/>
    </location>
</feature>
<evidence type="ECO:0000259" key="28">
    <source>
        <dbReference type="PROSITE" id="PS50222"/>
    </source>
</evidence>
<dbReference type="EC" id="2.7.11.1" evidence="5"/>
<keyword evidence="10" id="KW-0519">Myristate</keyword>
<dbReference type="PROSITE" id="PS00018">
    <property type="entry name" value="EF_HAND_1"/>
    <property type="match status" value="4"/>
</dbReference>
<comment type="caution">
    <text evidence="29">The sequence shown here is derived from an EMBL/GenBank/DDBJ whole genome shotgun (WGS) entry which is preliminary data.</text>
</comment>
<dbReference type="FunFam" id="1.10.238.10:FF:000585">
    <property type="entry name" value="Calcium-dependent protein kinase-a"/>
    <property type="match status" value="1"/>
</dbReference>
<dbReference type="InterPro" id="IPR002048">
    <property type="entry name" value="EF_hand_dom"/>
</dbReference>
<keyword evidence="20" id="KW-0449">Lipoprotein</keyword>
<keyword evidence="19" id="KW-0966">Cell projection</keyword>
<dbReference type="OMA" id="VAHFQIS"/>
<dbReference type="GO" id="GO:0031514">
    <property type="term" value="C:motile cilium"/>
    <property type="evidence" value="ECO:0007669"/>
    <property type="project" value="UniProtKB-SubCell"/>
</dbReference>
<keyword evidence="15" id="KW-0282">Flagellum</keyword>
<dbReference type="GO" id="GO:0020005">
    <property type="term" value="C:symbiont-containing vacuole membrane"/>
    <property type="evidence" value="ECO:0007669"/>
    <property type="project" value="UniProtKB-SubCell"/>
</dbReference>
<comment type="similarity">
    <text evidence="21">Belongs to the protein kinase superfamily. Ser/Thr protein kinase family. CDPK subfamily.</text>
</comment>
<evidence type="ECO:0000256" key="24">
    <source>
        <dbReference type="ARBA" id="ARBA00060437"/>
    </source>
</evidence>
<dbReference type="GO" id="GO:0020002">
    <property type="term" value="C:host cell plasma membrane"/>
    <property type="evidence" value="ECO:0007669"/>
    <property type="project" value="UniProtKB-SubCell"/>
</dbReference>
<keyword evidence="18" id="KW-0564">Palmitate</keyword>
<keyword evidence="13" id="KW-0418">Kinase</keyword>
<dbReference type="SMART" id="SM00054">
    <property type="entry name" value="EFh"/>
    <property type="match status" value="4"/>
</dbReference>
<evidence type="ECO:0000256" key="1">
    <source>
        <dbReference type="ARBA" id="ARBA00001946"/>
    </source>
</evidence>
<comment type="catalytic activity">
    <reaction evidence="22">
        <text>L-threonyl-[protein] + ATP = O-phospho-L-threonyl-[protein] + ADP + H(+)</text>
        <dbReference type="Rhea" id="RHEA:46608"/>
        <dbReference type="Rhea" id="RHEA-COMP:11060"/>
        <dbReference type="Rhea" id="RHEA-COMP:11605"/>
        <dbReference type="ChEBI" id="CHEBI:15378"/>
        <dbReference type="ChEBI" id="CHEBI:30013"/>
        <dbReference type="ChEBI" id="CHEBI:30616"/>
        <dbReference type="ChEBI" id="CHEBI:61977"/>
        <dbReference type="ChEBI" id="CHEBI:456216"/>
        <dbReference type="EC" id="2.7.11.1"/>
    </reaction>
</comment>
<keyword evidence="6" id="KW-1003">Cell membrane</keyword>
<evidence type="ECO:0000256" key="3">
    <source>
        <dbReference type="ARBA" id="ARBA00004342"/>
    </source>
</evidence>
<evidence type="ECO:0000256" key="23">
    <source>
        <dbReference type="ARBA" id="ARBA00048679"/>
    </source>
</evidence>
<evidence type="ECO:0000313" key="30">
    <source>
        <dbReference type="Proteomes" id="UP000683925"/>
    </source>
</evidence>
<protein>
    <recommendedName>
        <fullName evidence="25">Calcium-dependent protein kinase 1</fullName>
        <ecNumber evidence="5">2.7.11.1</ecNumber>
    </recommendedName>
</protein>
<evidence type="ECO:0000256" key="10">
    <source>
        <dbReference type="ARBA" id="ARBA00022707"/>
    </source>
</evidence>
<gene>
    <name evidence="29" type="ORF">POCTA_138.1.T0450249</name>
</gene>
<evidence type="ECO:0000256" key="2">
    <source>
        <dbReference type="ARBA" id="ARBA00004230"/>
    </source>
</evidence>
<name>A0A8S1UMA6_PAROT</name>
<evidence type="ECO:0000256" key="7">
    <source>
        <dbReference type="ARBA" id="ARBA00022511"/>
    </source>
</evidence>
<dbReference type="InterPro" id="IPR017441">
    <property type="entry name" value="Protein_kinase_ATP_BS"/>
</dbReference>
<dbReference type="Pfam" id="PF00069">
    <property type="entry name" value="Pkinase"/>
    <property type="match status" value="1"/>
</dbReference>
<accession>A0A8S1UMA6</accession>
<evidence type="ECO:0000256" key="25">
    <source>
        <dbReference type="ARBA" id="ARBA00068067"/>
    </source>
</evidence>
<evidence type="ECO:0000256" key="16">
    <source>
        <dbReference type="ARBA" id="ARBA00022870"/>
    </source>
</evidence>
<feature type="domain" description="Protein kinase" evidence="27">
    <location>
        <begin position="43"/>
        <end position="307"/>
    </location>
</feature>
<evidence type="ECO:0000256" key="9">
    <source>
        <dbReference type="ARBA" id="ARBA00022679"/>
    </source>
</evidence>
<reference evidence="29" key="1">
    <citation type="submission" date="2021-01" db="EMBL/GenBank/DDBJ databases">
        <authorList>
            <consortium name="Genoscope - CEA"/>
            <person name="William W."/>
        </authorList>
    </citation>
    <scope>NUCLEOTIDE SEQUENCE</scope>
</reference>
<dbReference type="PROSITE" id="PS50222">
    <property type="entry name" value="EF_HAND_2"/>
    <property type="match status" value="4"/>
</dbReference>
<dbReference type="GO" id="GO:0005524">
    <property type="term" value="F:ATP binding"/>
    <property type="evidence" value="ECO:0007669"/>
    <property type="project" value="UniProtKB-UniRule"/>
</dbReference>
<dbReference type="InterPro" id="IPR008271">
    <property type="entry name" value="Ser/Thr_kinase_AS"/>
</dbReference>
<keyword evidence="7" id="KW-1032">Host cell membrane</keyword>
<dbReference type="PROSITE" id="PS50011">
    <property type="entry name" value="PROTEIN_KINASE_DOM"/>
    <property type="match status" value="1"/>
</dbReference>
<dbReference type="Pfam" id="PF13499">
    <property type="entry name" value="EF-hand_7"/>
    <property type="match status" value="2"/>
</dbReference>
<feature type="domain" description="EF-hand" evidence="28">
    <location>
        <begin position="462"/>
        <end position="497"/>
    </location>
</feature>
<dbReference type="InterPro" id="IPR050205">
    <property type="entry name" value="CDPK_Ser/Thr_kinases"/>
</dbReference>
<feature type="binding site" evidence="26">
    <location>
        <position position="72"/>
    </location>
    <ligand>
        <name>ATP</name>
        <dbReference type="ChEBI" id="CHEBI:30616"/>
    </ligand>
</feature>
<evidence type="ECO:0000256" key="4">
    <source>
        <dbReference type="ARBA" id="ARBA00004425"/>
    </source>
</evidence>
<sequence>MGCGSGKPVEVDNPNKIKDVAHFQISSSGMVAEKQGSITNDYTLLKPPIGKGAFGEVRKAIHKVTNQIRAVKVISKEKASKAEVERLRIEIEILKRLDHPNIIKIYEFYQDHKNIYIVTELCTGGELFDKIQDQQAFSERKAAETMKQVLSAVNYLHKSKIVHRLIIVLQHRDLKPENILYEANKPQALLKIVDFGTSRVFETGYKMNQKLGTPYYIAPEVLERKYDEKCDVWSCGVILYILLCGLPPFNGEDEEEILENVKEAQLTFDGEEWNQISYEAKLLIKKMLERDPKKRISAEQAQRDPWITTYVKKTEMNLPQLTKVLNNLRNFRVEKKFQEAALTFMVNQMTTSQEKQELLQQFQALDLNGDGRLSKEELVIGYSKVMSYTDAELEVTKLMKYIDQDKNGSIDYSEFVLATFNKVKLIEDARLEQAFKMFDKDGSGSISIDEIKGIFGCNEAAVSDEVWKELLAEVDANGDGSISFQEFKEIIIKAINANNPEQKALK</sequence>
<keyword evidence="30" id="KW-1185">Reference proteome</keyword>
<dbReference type="EMBL" id="CAJJDP010000045">
    <property type="protein sequence ID" value="CAD8164822.1"/>
    <property type="molecule type" value="Genomic_DNA"/>
</dbReference>
<evidence type="ECO:0000256" key="26">
    <source>
        <dbReference type="PROSITE-ProRule" id="PRU10141"/>
    </source>
</evidence>
<evidence type="ECO:0000256" key="6">
    <source>
        <dbReference type="ARBA" id="ARBA00022475"/>
    </source>
</evidence>
<keyword evidence="8" id="KW-0723">Serine/threonine-protein kinase</keyword>
<comment type="subcellular location">
    <subcellularLocation>
        <location evidence="3">Cell membrane</location>
        <topology evidence="3">Lipid-anchor</topology>
        <orientation evidence="3">Cytoplasmic side</orientation>
    </subcellularLocation>
    <subcellularLocation>
        <location evidence="2">Cell projection</location>
        <location evidence="2">Cilium</location>
        <location evidence="2">Flagellum</location>
    </subcellularLocation>
    <subcellularLocation>
        <location evidence="4">Host cell membrane</location>
        <topology evidence="4">Lipid-anchor</topology>
    </subcellularLocation>
    <subcellularLocation>
        <location evidence="24">Parasitophorous vacuole membrane</location>
        <topology evidence="24">Lipid-anchor</topology>
    </subcellularLocation>
</comment>
<evidence type="ECO:0000256" key="21">
    <source>
        <dbReference type="ARBA" id="ARBA00024334"/>
    </source>
</evidence>
<dbReference type="FunFam" id="1.10.510.10:FF:000398">
    <property type="entry name" value="Calcium-dependent protein kinase 1"/>
    <property type="match status" value="1"/>
</dbReference>
<evidence type="ECO:0000256" key="22">
    <source>
        <dbReference type="ARBA" id="ARBA00047899"/>
    </source>
</evidence>
<dbReference type="CDD" id="cd05117">
    <property type="entry name" value="STKc_CAMK"/>
    <property type="match status" value="1"/>
</dbReference>
<dbReference type="CDD" id="cd00051">
    <property type="entry name" value="EFh"/>
    <property type="match status" value="1"/>
</dbReference>
<evidence type="ECO:0000256" key="17">
    <source>
        <dbReference type="ARBA" id="ARBA00023069"/>
    </source>
</evidence>
<dbReference type="InterPro" id="IPR018247">
    <property type="entry name" value="EF_Hand_1_Ca_BS"/>
</dbReference>
<evidence type="ECO:0000256" key="8">
    <source>
        <dbReference type="ARBA" id="ARBA00022527"/>
    </source>
</evidence>
<dbReference type="FunFam" id="3.30.200.20:FF:001182">
    <property type="entry name" value="Uncharacterized protein"/>
    <property type="match status" value="1"/>
</dbReference>
<feature type="domain" description="EF-hand" evidence="28">
    <location>
        <begin position="426"/>
        <end position="461"/>
    </location>
</feature>
<dbReference type="InterPro" id="IPR000719">
    <property type="entry name" value="Prot_kinase_dom"/>
</dbReference>
<keyword evidence="12 26" id="KW-0547">Nucleotide-binding</keyword>
<organism evidence="29 30">
    <name type="scientific">Paramecium octaurelia</name>
    <dbReference type="NCBI Taxonomy" id="43137"/>
    <lineage>
        <taxon>Eukaryota</taxon>
        <taxon>Sar</taxon>
        <taxon>Alveolata</taxon>
        <taxon>Ciliophora</taxon>
        <taxon>Intramacronucleata</taxon>
        <taxon>Oligohymenophorea</taxon>
        <taxon>Peniculida</taxon>
        <taxon>Parameciidae</taxon>
        <taxon>Paramecium</taxon>
    </lineage>
</organism>
<evidence type="ECO:0000256" key="18">
    <source>
        <dbReference type="ARBA" id="ARBA00023139"/>
    </source>
</evidence>
<keyword evidence="14 26" id="KW-0067">ATP-binding</keyword>
<evidence type="ECO:0000259" key="27">
    <source>
        <dbReference type="PROSITE" id="PS50011"/>
    </source>
</evidence>
<keyword evidence="16" id="KW-1043">Host membrane</keyword>
<dbReference type="PROSITE" id="PS00108">
    <property type="entry name" value="PROTEIN_KINASE_ST"/>
    <property type="match status" value="1"/>
</dbReference>
<proteinExistence type="inferred from homology"/>
<comment type="catalytic activity">
    <reaction evidence="23">
        <text>L-seryl-[protein] + ATP = O-phospho-L-seryl-[protein] + ADP + H(+)</text>
        <dbReference type="Rhea" id="RHEA:17989"/>
        <dbReference type="Rhea" id="RHEA-COMP:9863"/>
        <dbReference type="Rhea" id="RHEA-COMP:11604"/>
        <dbReference type="ChEBI" id="CHEBI:15378"/>
        <dbReference type="ChEBI" id="CHEBI:29999"/>
        <dbReference type="ChEBI" id="CHEBI:30616"/>
        <dbReference type="ChEBI" id="CHEBI:83421"/>
        <dbReference type="ChEBI" id="CHEBI:456216"/>
        <dbReference type="EC" id="2.7.11.1"/>
    </reaction>
</comment>
<evidence type="ECO:0000256" key="13">
    <source>
        <dbReference type="ARBA" id="ARBA00022777"/>
    </source>
</evidence>
<evidence type="ECO:0000256" key="15">
    <source>
        <dbReference type="ARBA" id="ARBA00022846"/>
    </source>
</evidence>
<evidence type="ECO:0000256" key="11">
    <source>
        <dbReference type="ARBA" id="ARBA00022737"/>
    </source>
</evidence>
<keyword evidence="9" id="KW-0808">Transferase</keyword>
<evidence type="ECO:0000256" key="19">
    <source>
        <dbReference type="ARBA" id="ARBA00023273"/>
    </source>
</evidence>
<keyword evidence="16" id="KW-0472">Membrane</keyword>
<keyword evidence="17" id="KW-0969">Cilium</keyword>
<dbReference type="GO" id="GO:0005886">
    <property type="term" value="C:plasma membrane"/>
    <property type="evidence" value="ECO:0007669"/>
    <property type="project" value="UniProtKB-SubCell"/>
</dbReference>
<evidence type="ECO:0000256" key="12">
    <source>
        <dbReference type="ARBA" id="ARBA00022741"/>
    </source>
</evidence>
<evidence type="ECO:0000256" key="20">
    <source>
        <dbReference type="ARBA" id="ARBA00023288"/>
    </source>
</evidence>
<comment type="cofactor">
    <cofactor evidence="1">
        <name>Mg(2+)</name>
        <dbReference type="ChEBI" id="CHEBI:18420"/>
    </cofactor>
</comment>
<dbReference type="OrthoDB" id="40902at2759"/>
<dbReference type="FunFam" id="1.10.238.10:FF:000299">
    <property type="entry name" value="Uncharacterized protein"/>
    <property type="match status" value="1"/>
</dbReference>
<dbReference type="Proteomes" id="UP000683925">
    <property type="component" value="Unassembled WGS sequence"/>
</dbReference>
<dbReference type="PANTHER" id="PTHR24349">
    <property type="entry name" value="SERINE/THREONINE-PROTEIN KINASE"/>
    <property type="match status" value="1"/>
</dbReference>
<evidence type="ECO:0000256" key="5">
    <source>
        <dbReference type="ARBA" id="ARBA00012513"/>
    </source>
</evidence>
<dbReference type="AlphaFoldDB" id="A0A8S1UMA6"/>
<dbReference type="GO" id="GO:0004674">
    <property type="term" value="F:protein serine/threonine kinase activity"/>
    <property type="evidence" value="ECO:0007669"/>
    <property type="project" value="UniProtKB-KW"/>
</dbReference>
<dbReference type="PROSITE" id="PS00107">
    <property type="entry name" value="PROTEIN_KINASE_ATP"/>
    <property type="match status" value="1"/>
</dbReference>
<evidence type="ECO:0000256" key="14">
    <source>
        <dbReference type="ARBA" id="ARBA00022840"/>
    </source>
</evidence>
<evidence type="ECO:0000313" key="29">
    <source>
        <dbReference type="EMBL" id="CAD8164822.1"/>
    </source>
</evidence>
<feature type="domain" description="EF-hand" evidence="28">
    <location>
        <begin position="390"/>
        <end position="425"/>
    </location>
</feature>